<dbReference type="Proteomes" id="UP000054279">
    <property type="component" value="Unassembled WGS sequence"/>
</dbReference>
<dbReference type="EMBL" id="KN837337">
    <property type="protein sequence ID" value="KIJ27392.1"/>
    <property type="molecule type" value="Genomic_DNA"/>
</dbReference>
<gene>
    <name evidence="2" type="ORF">M422DRAFT_271455</name>
</gene>
<evidence type="ECO:0000313" key="2">
    <source>
        <dbReference type="EMBL" id="KIJ27392.1"/>
    </source>
</evidence>
<proteinExistence type="predicted"/>
<sequence length="77" mass="8026">MSSLSAVLICTCLALLGGWLTVPIDRFMSKAYKLNAEKTQGDRKKGLPGKDSNPGLVRPDGGGYGEDIKAAAGVTTD</sequence>
<protein>
    <submittedName>
        <fullName evidence="2">Uncharacterized protein</fullName>
    </submittedName>
</protein>
<evidence type="ECO:0000313" key="3">
    <source>
        <dbReference type="Proteomes" id="UP000054279"/>
    </source>
</evidence>
<accession>A0A0C9UEI0</accession>
<keyword evidence="3" id="KW-1185">Reference proteome</keyword>
<evidence type="ECO:0000256" key="1">
    <source>
        <dbReference type="SAM" id="MobiDB-lite"/>
    </source>
</evidence>
<dbReference type="HOGENOM" id="CLU_2639691_0_0_1"/>
<organism evidence="2 3">
    <name type="scientific">Sphaerobolus stellatus (strain SS14)</name>
    <dbReference type="NCBI Taxonomy" id="990650"/>
    <lineage>
        <taxon>Eukaryota</taxon>
        <taxon>Fungi</taxon>
        <taxon>Dikarya</taxon>
        <taxon>Basidiomycota</taxon>
        <taxon>Agaricomycotina</taxon>
        <taxon>Agaricomycetes</taxon>
        <taxon>Phallomycetidae</taxon>
        <taxon>Geastrales</taxon>
        <taxon>Sphaerobolaceae</taxon>
        <taxon>Sphaerobolus</taxon>
    </lineage>
</organism>
<feature type="region of interest" description="Disordered" evidence="1">
    <location>
        <begin position="37"/>
        <end position="77"/>
    </location>
</feature>
<dbReference type="AlphaFoldDB" id="A0A0C9UEI0"/>
<name>A0A0C9UEI0_SPHS4</name>
<reference evidence="2 3" key="1">
    <citation type="submission" date="2014-06" db="EMBL/GenBank/DDBJ databases">
        <title>Evolutionary Origins and Diversification of the Mycorrhizal Mutualists.</title>
        <authorList>
            <consortium name="DOE Joint Genome Institute"/>
            <consortium name="Mycorrhizal Genomics Consortium"/>
            <person name="Kohler A."/>
            <person name="Kuo A."/>
            <person name="Nagy L.G."/>
            <person name="Floudas D."/>
            <person name="Copeland A."/>
            <person name="Barry K.W."/>
            <person name="Cichocki N."/>
            <person name="Veneault-Fourrey C."/>
            <person name="LaButti K."/>
            <person name="Lindquist E.A."/>
            <person name="Lipzen A."/>
            <person name="Lundell T."/>
            <person name="Morin E."/>
            <person name="Murat C."/>
            <person name="Riley R."/>
            <person name="Ohm R."/>
            <person name="Sun H."/>
            <person name="Tunlid A."/>
            <person name="Henrissat B."/>
            <person name="Grigoriev I.V."/>
            <person name="Hibbett D.S."/>
            <person name="Martin F."/>
        </authorList>
    </citation>
    <scope>NUCLEOTIDE SEQUENCE [LARGE SCALE GENOMIC DNA]</scope>
    <source>
        <strain evidence="2 3">SS14</strain>
    </source>
</reference>